<sequence length="127" mass="13622">MDGGAVYFPCACIWLAVFNGIEPNAANYVLLVILATFCFMGTAPVPNASLALIMTAYNAVFDTTGEPGGFGYIFAVDWFMDLSRTLVNVTGDTFVTAIVSGICPLDYTEEEELDEARNIQIGSSVGR</sequence>
<dbReference type="PANTHER" id="PTHR42865:SF7">
    <property type="entry name" value="PROTON_GLUTAMATE-ASPARTATE SYMPORTER"/>
    <property type="match status" value="1"/>
</dbReference>
<evidence type="ECO:0000256" key="4">
    <source>
        <dbReference type="ARBA" id="ARBA00022692"/>
    </source>
</evidence>
<comment type="subcellular location">
    <subcellularLocation>
        <location evidence="1">Cell membrane</location>
        <topology evidence="1">Multi-pass membrane protein</topology>
    </subcellularLocation>
    <subcellularLocation>
        <location evidence="7">Membrane</location>
        <topology evidence="7">Multi-pass membrane protein</topology>
    </subcellularLocation>
</comment>
<evidence type="ECO:0000256" key="3">
    <source>
        <dbReference type="ARBA" id="ARBA00022475"/>
    </source>
</evidence>
<dbReference type="Pfam" id="PF00375">
    <property type="entry name" value="SDF"/>
    <property type="match status" value="1"/>
</dbReference>
<keyword evidence="4 7" id="KW-0812">Transmembrane</keyword>
<keyword evidence="3" id="KW-1003">Cell membrane</keyword>
<evidence type="ECO:0000256" key="1">
    <source>
        <dbReference type="ARBA" id="ARBA00004651"/>
    </source>
</evidence>
<dbReference type="AlphaFoldDB" id="A0A1E7EL11"/>
<dbReference type="EMBL" id="KV784406">
    <property type="protein sequence ID" value="OEU06588.1"/>
    <property type="molecule type" value="Genomic_DNA"/>
</dbReference>
<keyword evidence="5 7" id="KW-1133">Transmembrane helix</keyword>
<keyword evidence="9" id="KW-1185">Reference proteome</keyword>
<dbReference type="InterPro" id="IPR001991">
    <property type="entry name" value="Na-dicarboxylate_symporter"/>
</dbReference>
<name>A0A1E7EL11_9STRA</name>
<dbReference type="Gene3D" id="1.10.3860.10">
    <property type="entry name" value="Sodium:dicarboxylate symporter"/>
    <property type="match status" value="1"/>
</dbReference>
<gene>
    <name evidence="8" type="ORF">FRACYDRAFT_254298</name>
</gene>
<dbReference type="SUPFAM" id="SSF118215">
    <property type="entry name" value="Proton glutamate symport protein"/>
    <property type="match status" value="1"/>
</dbReference>
<evidence type="ECO:0000256" key="6">
    <source>
        <dbReference type="ARBA" id="ARBA00023136"/>
    </source>
</evidence>
<keyword evidence="7" id="KW-0769">Symport</keyword>
<reference evidence="8 9" key="1">
    <citation type="submission" date="2016-09" db="EMBL/GenBank/DDBJ databases">
        <title>Extensive genetic diversity and differential bi-allelic expression allows diatom success in the polar Southern Ocean.</title>
        <authorList>
            <consortium name="DOE Joint Genome Institute"/>
            <person name="Mock T."/>
            <person name="Otillar R.P."/>
            <person name="Strauss J."/>
            <person name="Dupont C."/>
            <person name="Frickenhaus S."/>
            <person name="Maumus F."/>
            <person name="Mcmullan M."/>
            <person name="Sanges R."/>
            <person name="Schmutz J."/>
            <person name="Toseland A."/>
            <person name="Valas R."/>
            <person name="Veluchamy A."/>
            <person name="Ward B.J."/>
            <person name="Allen A."/>
            <person name="Barry K."/>
            <person name="Falciatore A."/>
            <person name="Ferrante M."/>
            <person name="Fortunato A.E."/>
            <person name="Gloeckner G."/>
            <person name="Gruber A."/>
            <person name="Hipkin R."/>
            <person name="Janech M."/>
            <person name="Kroth P."/>
            <person name="Leese F."/>
            <person name="Lindquist E."/>
            <person name="Lyon B.R."/>
            <person name="Martin J."/>
            <person name="Mayer C."/>
            <person name="Parker M."/>
            <person name="Quesneville H."/>
            <person name="Raymond J."/>
            <person name="Uhlig C."/>
            <person name="Valentin K.U."/>
            <person name="Worden A.Z."/>
            <person name="Armbrust E.V."/>
            <person name="Bowler C."/>
            <person name="Green B."/>
            <person name="Moulton V."/>
            <person name="Van Oosterhout C."/>
            <person name="Grigoriev I."/>
        </authorList>
    </citation>
    <scope>NUCLEOTIDE SEQUENCE [LARGE SCALE GENOMIC DNA]</scope>
    <source>
        <strain evidence="8 9">CCMP1102</strain>
    </source>
</reference>
<dbReference type="InterPro" id="IPR036458">
    <property type="entry name" value="Na:dicarbo_symporter_sf"/>
</dbReference>
<protein>
    <recommendedName>
        <fullName evidence="7">Amino acid transporter</fullName>
    </recommendedName>
</protein>
<dbReference type="PANTHER" id="PTHR42865">
    <property type="entry name" value="PROTON/GLUTAMATE-ASPARTATE SYMPORTER"/>
    <property type="match status" value="1"/>
</dbReference>
<evidence type="ECO:0000256" key="2">
    <source>
        <dbReference type="ARBA" id="ARBA00022448"/>
    </source>
</evidence>
<comment type="similarity">
    <text evidence="7">Belongs to the dicarboxylate/amino acid:cation symporter (DAACS) (TC 2.A.23) family.</text>
</comment>
<dbReference type="InParanoid" id="A0A1E7EL11"/>
<keyword evidence="2 7" id="KW-0813">Transport</keyword>
<keyword evidence="6 7" id="KW-0472">Membrane</keyword>
<evidence type="ECO:0000313" key="8">
    <source>
        <dbReference type="EMBL" id="OEU06588.1"/>
    </source>
</evidence>
<evidence type="ECO:0000256" key="7">
    <source>
        <dbReference type="RuleBase" id="RU361216"/>
    </source>
</evidence>
<proteinExistence type="inferred from homology"/>
<accession>A0A1E7EL11</accession>
<dbReference type="OrthoDB" id="70718at2759"/>
<organism evidence="8 9">
    <name type="scientific">Fragilariopsis cylindrus CCMP1102</name>
    <dbReference type="NCBI Taxonomy" id="635003"/>
    <lineage>
        <taxon>Eukaryota</taxon>
        <taxon>Sar</taxon>
        <taxon>Stramenopiles</taxon>
        <taxon>Ochrophyta</taxon>
        <taxon>Bacillariophyta</taxon>
        <taxon>Bacillariophyceae</taxon>
        <taxon>Bacillariophycidae</taxon>
        <taxon>Bacillariales</taxon>
        <taxon>Bacillariaceae</taxon>
        <taxon>Fragilariopsis</taxon>
    </lineage>
</organism>
<dbReference type="KEGG" id="fcy:FRACYDRAFT_254298"/>
<feature type="transmembrane region" description="Helical" evidence="7">
    <location>
        <begin position="25"/>
        <end position="45"/>
    </location>
</feature>
<evidence type="ECO:0000313" key="9">
    <source>
        <dbReference type="Proteomes" id="UP000095751"/>
    </source>
</evidence>
<dbReference type="GO" id="GO:0005886">
    <property type="term" value="C:plasma membrane"/>
    <property type="evidence" value="ECO:0007669"/>
    <property type="project" value="UniProtKB-SubCell"/>
</dbReference>
<dbReference type="GO" id="GO:0015293">
    <property type="term" value="F:symporter activity"/>
    <property type="evidence" value="ECO:0007669"/>
    <property type="project" value="UniProtKB-UniRule"/>
</dbReference>
<dbReference type="Proteomes" id="UP000095751">
    <property type="component" value="Unassembled WGS sequence"/>
</dbReference>
<comment type="caution">
    <text evidence="7">Lacks conserved residue(s) required for the propagation of feature annotation.</text>
</comment>
<evidence type="ECO:0000256" key="5">
    <source>
        <dbReference type="ARBA" id="ARBA00022989"/>
    </source>
</evidence>